<evidence type="ECO:0000256" key="1">
    <source>
        <dbReference type="SAM" id="MobiDB-lite"/>
    </source>
</evidence>
<feature type="domain" description="Zinc knuckle CX2CX4HX4C" evidence="2">
    <location>
        <begin position="1"/>
        <end position="48"/>
    </location>
</feature>
<feature type="compositionally biased region" description="Basic and acidic residues" evidence="1">
    <location>
        <begin position="121"/>
        <end position="133"/>
    </location>
</feature>
<dbReference type="AlphaFoldDB" id="A0A822Z5J8"/>
<feature type="region of interest" description="Disordered" evidence="1">
    <location>
        <begin position="76"/>
        <end position="140"/>
    </location>
</feature>
<evidence type="ECO:0000259" key="2">
    <source>
        <dbReference type="Pfam" id="PF14392"/>
    </source>
</evidence>
<comment type="caution">
    <text evidence="3">The sequence shown here is derived from an EMBL/GenBank/DDBJ whole genome shotgun (WGS) entry which is preliminary data.</text>
</comment>
<feature type="compositionally biased region" description="Basic and acidic residues" evidence="1">
    <location>
        <begin position="99"/>
        <end position="109"/>
    </location>
</feature>
<accession>A0A822Z5J8</accession>
<reference evidence="3 4" key="1">
    <citation type="journal article" date="2020" name="Mol. Biol. Evol.">
        <title>Distinct Expression and Methylation Patterns for Genes with Different Fates following a Single Whole-Genome Duplication in Flowering Plants.</title>
        <authorList>
            <person name="Shi T."/>
            <person name="Rahmani R.S."/>
            <person name="Gugger P.F."/>
            <person name="Wang M."/>
            <person name="Li H."/>
            <person name="Zhang Y."/>
            <person name="Li Z."/>
            <person name="Wang Q."/>
            <person name="Van de Peer Y."/>
            <person name="Marchal K."/>
            <person name="Chen J."/>
        </authorList>
    </citation>
    <scope>NUCLEOTIDE SEQUENCE [LARGE SCALE GENOMIC DNA]</scope>
    <source>
        <tissue evidence="3">Leaf</tissue>
    </source>
</reference>
<protein>
    <recommendedName>
        <fullName evidence="2">Zinc knuckle CX2CX4HX4C domain-containing protein</fullName>
    </recommendedName>
</protein>
<dbReference type="EMBL" id="DUZY01000005">
    <property type="protein sequence ID" value="DAD38649.1"/>
    <property type="molecule type" value="Genomic_DNA"/>
</dbReference>
<evidence type="ECO:0000313" key="4">
    <source>
        <dbReference type="Proteomes" id="UP000607653"/>
    </source>
</evidence>
<sequence length="140" mass="15548">MDISQPLPQVIPFTLLNGETINIGVQYERLPRFCTFCASIGHEASNCRLEHKLRTAIDTCSDESTKEKLLLLDEGQITKEIRTPSFPRGMTSRRIGSKPPREQTAEDKSLPTGDDPPENDSNDRPSFQRDGSKEGGCTLA</sequence>
<dbReference type="InterPro" id="IPR025836">
    <property type="entry name" value="Zn_knuckle_CX2CX4HX4C"/>
</dbReference>
<organism evidence="3 4">
    <name type="scientific">Nelumbo nucifera</name>
    <name type="common">Sacred lotus</name>
    <dbReference type="NCBI Taxonomy" id="4432"/>
    <lineage>
        <taxon>Eukaryota</taxon>
        <taxon>Viridiplantae</taxon>
        <taxon>Streptophyta</taxon>
        <taxon>Embryophyta</taxon>
        <taxon>Tracheophyta</taxon>
        <taxon>Spermatophyta</taxon>
        <taxon>Magnoliopsida</taxon>
        <taxon>Proteales</taxon>
        <taxon>Nelumbonaceae</taxon>
        <taxon>Nelumbo</taxon>
    </lineage>
</organism>
<gene>
    <name evidence="3" type="ORF">HUJ06_012971</name>
</gene>
<dbReference type="Proteomes" id="UP000607653">
    <property type="component" value="Unassembled WGS sequence"/>
</dbReference>
<proteinExistence type="predicted"/>
<evidence type="ECO:0000313" key="3">
    <source>
        <dbReference type="EMBL" id="DAD38649.1"/>
    </source>
</evidence>
<name>A0A822Z5J8_NELNU</name>
<dbReference type="Pfam" id="PF14392">
    <property type="entry name" value="zf-CCHC_4"/>
    <property type="match status" value="1"/>
</dbReference>
<keyword evidence="4" id="KW-1185">Reference proteome</keyword>